<evidence type="ECO:0000256" key="4">
    <source>
        <dbReference type="HAMAP-Rule" id="MF_03010"/>
    </source>
</evidence>
<comment type="subunit">
    <text evidence="4">Component of the eukaryotic translation initiation factor 3 (eIF-3) complex.</text>
</comment>
<dbReference type="PROSITE" id="PS50250">
    <property type="entry name" value="PCI"/>
    <property type="match status" value="1"/>
</dbReference>
<comment type="similarity">
    <text evidence="4">Belongs to the eIF-3 subunit K family.</text>
</comment>
<dbReference type="InterPro" id="IPR033464">
    <property type="entry name" value="CSN8_PSD8_EIF3K"/>
</dbReference>
<comment type="caution">
    <text evidence="6">The sequence shown here is derived from an EMBL/GenBank/DDBJ whole genome shotgun (WGS) entry which is preliminary data.</text>
</comment>
<dbReference type="InterPro" id="IPR016024">
    <property type="entry name" value="ARM-type_fold"/>
</dbReference>
<comment type="subcellular location">
    <subcellularLocation>
        <location evidence="4">Cytoplasm</location>
    </subcellularLocation>
</comment>
<accession>A0AAD7QW19</accession>
<dbReference type="RefSeq" id="XP_056045928.1">
    <property type="nucleotide sequence ID" value="XM_056186540.1"/>
</dbReference>
<evidence type="ECO:0000256" key="2">
    <source>
        <dbReference type="ARBA" id="ARBA00022540"/>
    </source>
</evidence>
<dbReference type="Pfam" id="PF10075">
    <property type="entry name" value="CSN8_PSD8_EIF3K"/>
    <property type="match status" value="1"/>
</dbReference>
<organism evidence="6 7">
    <name type="scientific">Lipomyces tetrasporus</name>
    <dbReference type="NCBI Taxonomy" id="54092"/>
    <lineage>
        <taxon>Eukaryota</taxon>
        <taxon>Fungi</taxon>
        <taxon>Dikarya</taxon>
        <taxon>Ascomycota</taxon>
        <taxon>Saccharomycotina</taxon>
        <taxon>Lipomycetes</taxon>
        <taxon>Lipomycetales</taxon>
        <taxon>Lipomycetaceae</taxon>
        <taxon>Lipomyces</taxon>
    </lineage>
</organism>
<dbReference type="InterPro" id="IPR016020">
    <property type="entry name" value="Transl_init_fac_sub12_N_euk"/>
</dbReference>
<comment type="function">
    <text evidence="4">Component of the eukaryotic translation initiation factor 3 (eIF-3) complex, which is involved in protein synthesis of a specialized repertoire of mRNAs and, together with other initiation factors, stimulates binding of mRNA and methionyl-tRNAi to the 40S ribosome. The eIF-3 complex specifically targets and initiates translation of a subset of mRNAs involved in cell proliferation.</text>
</comment>
<dbReference type="GO" id="GO:0006446">
    <property type="term" value="P:regulation of translational initiation"/>
    <property type="evidence" value="ECO:0007669"/>
    <property type="project" value="InterPro"/>
</dbReference>
<dbReference type="EMBL" id="JARPMG010000002">
    <property type="protein sequence ID" value="KAJ8102478.1"/>
    <property type="molecule type" value="Genomic_DNA"/>
</dbReference>
<dbReference type="SUPFAM" id="SSF48371">
    <property type="entry name" value="ARM repeat"/>
    <property type="match status" value="1"/>
</dbReference>
<dbReference type="Proteomes" id="UP001217417">
    <property type="component" value="Unassembled WGS sequence"/>
</dbReference>
<keyword evidence="3 4" id="KW-0648">Protein biosynthesis</keyword>
<dbReference type="GO" id="GO:0003743">
    <property type="term" value="F:translation initiation factor activity"/>
    <property type="evidence" value="ECO:0007669"/>
    <property type="project" value="UniProtKB-UniRule"/>
</dbReference>
<dbReference type="Gene3D" id="1.10.10.10">
    <property type="entry name" value="Winged helix-like DNA-binding domain superfamily/Winged helix DNA-binding domain"/>
    <property type="match status" value="1"/>
</dbReference>
<dbReference type="SUPFAM" id="SSF46785">
    <property type="entry name" value="Winged helix' DNA-binding domain"/>
    <property type="match status" value="1"/>
</dbReference>
<dbReference type="GO" id="GO:0043022">
    <property type="term" value="F:ribosome binding"/>
    <property type="evidence" value="ECO:0007669"/>
    <property type="project" value="InterPro"/>
</dbReference>
<name>A0AAD7QW19_9ASCO</name>
<evidence type="ECO:0000259" key="5">
    <source>
        <dbReference type="PROSITE" id="PS50250"/>
    </source>
</evidence>
<dbReference type="GeneID" id="80881706"/>
<evidence type="ECO:0000313" key="7">
    <source>
        <dbReference type="Proteomes" id="UP001217417"/>
    </source>
</evidence>
<protein>
    <recommendedName>
        <fullName evidence="4">Eukaryotic translation initiation factor 3 subunit K</fullName>
        <shortName evidence="4">eIF3k</shortName>
    </recommendedName>
    <alternativeName>
        <fullName evidence="4">eIF-3 p25</fullName>
    </alternativeName>
</protein>
<dbReference type="InterPro" id="IPR009374">
    <property type="entry name" value="eIF3k"/>
</dbReference>
<evidence type="ECO:0000256" key="3">
    <source>
        <dbReference type="ARBA" id="ARBA00022917"/>
    </source>
</evidence>
<gene>
    <name evidence="6" type="ORF">POJ06DRAFT_244735</name>
</gene>
<dbReference type="InterPro" id="IPR000717">
    <property type="entry name" value="PCI_dom"/>
</dbReference>
<evidence type="ECO:0000313" key="6">
    <source>
        <dbReference type="EMBL" id="KAJ8102478.1"/>
    </source>
</evidence>
<feature type="domain" description="PCI" evidence="5">
    <location>
        <begin position="47"/>
        <end position="239"/>
    </location>
</feature>
<keyword evidence="7" id="KW-1185">Reference proteome</keyword>
<keyword evidence="1 4" id="KW-0963">Cytoplasm</keyword>
<dbReference type="Gene3D" id="1.25.40.250">
    <property type="entry name" value="ARM repeat, domain 1"/>
    <property type="match status" value="1"/>
</dbReference>
<dbReference type="InterPro" id="IPR036388">
    <property type="entry name" value="WH-like_DNA-bd_sf"/>
</dbReference>
<dbReference type="GO" id="GO:0001732">
    <property type="term" value="P:formation of cytoplasmic translation initiation complex"/>
    <property type="evidence" value="ECO:0007669"/>
    <property type="project" value="UniProtKB-UniRule"/>
</dbReference>
<dbReference type="GO" id="GO:0005852">
    <property type="term" value="C:eukaryotic translation initiation factor 3 complex"/>
    <property type="evidence" value="ECO:0007669"/>
    <property type="project" value="UniProtKB-UniRule"/>
</dbReference>
<sequence length="265" mass="29748">MPSSSALTPSSRSAEIEEILTTLSRYNPETTTVLQEYVATQCATGHYDLMANLALLKLYQFNPELMRDETVLNILAKSLTVFPQPDFALALHLLPPSLLHQYNTASAPNSTVPVPPAADTDDQLTNSVHRLTYLNTLLELEAFPSFWRILSSDVDEEYADLVADVAGFEDAIRKGITEGIMLSMRKFKIETAQSWWNFSNVETVEQWVEKEMPGWIIDGDCIARKDEGDATAAATNPTQPAPGKIKFEQFSRVIRRVYENELLHH</sequence>
<keyword evidence="2 4" id="KW-0396">Initiation factor</keyword>
<dbReference type="GO" id="GO:0008541">
    <property type="term" value="C:proteasome regulatory particle, lid subcomplex"/>
    <property type="evidence" value="ECO:0007669"/>
    <property type="project" value="UniProtKB-ARBA"/>
</dbReference>
<dbReference type="GO" id="GO:0033290">
    <property type="term" value="C:eukaryotic 48S preinitiation complex"/>
    <property type="evidence" value="ECO:0007669"/>
    <property type="project" value="UniProtKB-UniRule"/>
</dbReference>
<dbReference type="HAMAP" id="MF_03010">
    <property type="entry name" value="eIF3k"/>
    <property type="match status" value="1"/>
</dbReference>
<reference evidence="6" key="1">
    <citation type="submission" date="2023-03" db="EMBL/GenBank/DDBJ databases">
        <title>Near-Complete genome sequence of Lipomyces tetrasporous NRRL Y-64009, an oleaginous yeast capable of growing on lignocellulosic hydrolysates.</title>
        <authorList>
            <consortium name="Lawrence Berkeley National Laboratory"/>
            <person name="Jagtap S.S."/>
            <person name="Liu J.-J."/>
            <person name="Walukiewicz H.E."/>
            <person name="Pangilinan J."/>
            <person name="Lipzen A."/>
            <person name="Ahrendt S."/>
            <person name="Koriabine M."/>
            <person name="Cobaugh K."/>
            <person name="Salamov A."/>
            <person name="Yoshinaga Y."/>
            <person name="Ng V."/>
            <person name="Daum C."/>
            <person name="Grigoriev I.V."/>
            <person name="Slininger P.J."/>
            <person name="Dien B.S."/>
            <person name="Jin Y.-S."/>
            <person name="Rao C.V."/>
        </authorList>
    </citation>
    <scope>NUCLEOTIDE SEQUENCE</scope>
    <source>
        <strain evidence="6">NRRL Y-64009</strain>
    </source>
</reference>
<evidence type="ECO:0000256" key="1">
    <source>
        <dbReference type="ARBA" id="ARBA00022490"/>
    </source>
</evidence>
<dbReference type="GO" id="GO:0016282">
    <property type="term" value="C:eukaryotic 43S preinitiation complex"/>
    <property type="evidence" value="ECO:0007669"/>
    <property type="project" value="UniProtKB-UniRule"/>
</dbReference>
<dbReference type="PANTHER" id="PTHR13022:SF0">
    <property type="entry name" value="EUKARYOTIC TRANSLATION INITIATION FACTOR 3 SUBUNIT K"/>
    <property type="match status" value="1"/>
</dbReference>
<proteinExistence type="inferred from homology"/>
<dbReference type="InterPro" id="IPR036390">
    <property type="entry name" value="WH_DNA-bd_sf"/>
</dbReference>
<dbReference type="GO" id="GO:0003723">
    <property type="term" value="F:RNA binding"/>
    <property type="evidence" value="ECO:0007669"/>
    <property type="project" value="UniProtKB-UniRule"/>
</dbReference>
<dbReference type="PANTHER" id="PTHR13022">
    <property type="entry name" value="EUKARYOTIC TRANSLATION INITIATION FACTOR 3 SUBUNIT 11"/>
    <property type="match status" value="1"/>
</dbReference>
<dbReference type="AlphaFoldDB" id="A0AAD7QW19"/>